<feature type="region of interest" description="Disordered" evidence="1">
    <location>
        <begin position="574"/>
        <end position="664"/>
    </location>
</feature>
<dbReference type="InterPro" id="IPR037191">
    <property type="entry name" value="VPS9_dom_sf"/>
</dbReference>
<feature type="region of interest" description="Disordered" evidence="1">
    <location>
        <begin position="439"/>
        <end position="493"/>
    </location>
</feature>
<dbReference type="EMBL" id="JARUPT010000001">
    <property type="protein sequence ID" value="KAK0382623.1"/>
    <property type="molecule type" value="Genomic_DNA"/>
</dbReference>
<feature type="compositionally biased region" description="Basic and acidic residues" evidence="1">
    <location>
        <begin position="214"/>
        <end position="226"/>
    </location>
</feature>
<evidence type="ECO:0000256" key="1">
    <source>
        <dbReference type="SAM" id="MobiDB-lite"/>
    </source>
</evidence>
<accession>A0ABQ9QFR6</accession>
<evidence type="ECO:0000313" key="3">
    <source>
        <dbReference type="EMBL" id="KAK0382623.1"/>
    </source>
</evidence>
<dbReference type="PANTHER" id="PTHR23101">
    <property type="entry name" value="RAB GDP/GTP EXCHANGE FACTOR"/>
    <property type="match status" value="1"/>
</dbReference>
<reference evidence="3" key="1">
    <citation type="submission" date="2023-04" db="EMBL/GenBank/DDBJ databases">
        <title>Colletotrichum limetticola genome sequence.</title>
        <authorList>
            <person name="Baroncelli R."/>
        </authorList>
    </citation>
    <scope>NUCLEOTIDE SEQUENCE</scope>
    <source>
        <strain evidence="3">KLA-Anderson</strain>
    </source>
</reference>
<feature type="region of interest" description="Disordered" evidence="1">
    <location>
        <begin position="184"/>
        <end position="229"/>
    </location>
</feature>
<protein>
    <recommendedName>
        <fullName evidence="2">VPS9 domain-containing protein</fullName>
    </recommendedName>
</protein>
<feature type="compositionally biased region" description="Low complexity" evidence="1">
    <location>
        <begin position="189"/>
        <end position="203"/>
    </location>
</feature>
<dbReference type="InterPro" id="IPR003123">
    <property type="entry name" value="VPS9"/>
</dbReference>
<evidence type="ECO:0000313" key="4">
    <source>
        <dbReference type="Proteomes" id="UP001169217"/>
    </source>
</evidence>
<dbReference type="PANTHER" id="PTHR23101:SF97">
    <property type="entry name" value="DOMAIN PROTEIN, PUTATIVE (AFU_ORTHOLOGUE AFUA_2G10890)-RELATED"/>
    <property type="match status" value="1"/>
</dbReference>
<keyword evidence="4" id="KW-1185">Reference proteome</keyword>
<dbReference type="PROSITE" id="PS51205">
    <property type="entry name" value="VPS9"/>
    <property type="match status" value="1"/>
</dbReference>
<feature type="region of interest" description="Disordered" evidence="1">
    <location>
        <begin position="1"/>
        <end position="101"/>
    </location>
</feature>
<dbReference type="Gene3D" id="1.20.1050.80">
    <property type="entry name" value="VPS9 domain"/>
    <property type="match status" value="1"/>
</dbReference>
<feature type="compositionally biased region" description="Polar residues" evidence="1">
    <location>
        <begin position="655"/>
        <end position="664"/>
    </location>
</feature>
<feature type="domain" description="VPS9" evidence="2">
    <location>
        <begin position="278"/>
        <end position="434"/>
    </location>
</feature>
<sequence>MASSIVEIMASTGPSKSPAARPNTIRAPSFTRQSEDSDPLRVPKRAQTFQNGTAADPLTTTTTTTTTPTVASKVQQKPVDEPEGPDAFETAGRPSTDNDDGFDGRGSVDLGELPIELVSLTDRYGAPSSFGFTHVLTADSFVETLSSKSHPAPLTIDNVSALFQSFYETASTHVNTHISSLITRHNRDASPAPSASSKVSTASRLRAKAASLGSKDKPKNLPKPEPEQQMITAEELANKKKARKAIEAKRGIIEEAVERRLCEGIYDKIYRHKSTQDEAQDSKLRSKTAALALVGIGPADLGIDLGDDASQTPEAAAEKVEEIKKSLEQARRDLILMNEKRYPLGKVHHLKAAHKDIVETLAQFHPSASADEIMPMLIFTLITLPPEHLNVISDLHFIQHFRWEPKLTGEAAYCLTNLEAAISFLETVDLSTLRADELPQGPARGISQPGTPRAETFPPAFPPGLTVTADPSVETDSGNATPTRPLASPSASAGLRAAVQARNRRLSELVNTPAQAIGAASDAVLNTADQHIKTISTSLGDSYKFLVGKLRETQGTPTESGQGLVVPKTLDDARKLMSTPPPEEEGSVSGASSVHGTEEAESTRRPPVREDKVLNLIGGRKVSRDHSADSSRSVNSSRKVLFAKEGEKDLPTPSPGNATNPLDSVRNFGNSFSRFSGMSMIRGLSRTASTPIAAKEVSKDMTKDGPATKVADGGDLASAFPDIAAALPPKQIPKISPPNKRFMEMQNPGDLKIGEVLELLRDYRRLATTLKDMGAFEGSK</sequence>
<proteinExistence type="predicted"/>
<gene>
    <name evidence="3" type="ORF">CLIM01_00088</name>
</gene>
<comment type="caution">
    <text evidence="3">The sequence shown here is derived from an EMBL/GenBank/DDBJ whole genome shotgun (WGS) entry which is preliminary data.</text>
</comment>
<organism evidence="3 4">
    <name type="scientific">Colletotrichum limetticola</name>
    <dbReference type="NCBI Taxonomy" id="1209924"/>
    <lineage>
        <taxon>Eukaryota</taxon>
        <taxon>Fungi</taxon>
        <taxon>Dikarya</taxon>
        <taxon>Ascomycota</taxon>
        <taxon>Pezizomycotina</taxon>
        <taxon>Sordariomycetes</taxon>
        <taxon>Hypocreomycetidae</taxon>
        <taxon>Glomerellales</taxon>
        <taxon>Glomerellaceae</taxon>
        <taxon>Colletotrichum</taxon>
        <taxon>Colletotrichum acutatum species complex</taxon>
    </lineage>
</organism>
<feature type="compositionally biased region" description="Low complexity" evidence="1">
    <location>
        <begin position="59"/>
        <end position="69"/>
    </location>
</feature>
<dbReference type="InterPro" id="IPR045046">
    <property type="entry name" value="Vps9-like"/>
</dbReference>
<evidence type="ECO:0000259" key="2">
    <source>
        <dbReference type="PROSITE" id="PS51205"/>
    </source>
</evidence>
<dbReference type="SUPFAM" id="SSF109993">
    <property type="entry name" value="VPS9 domain"/>
    <property type="match status" value="1"/>
</dbReference>
<feature type="compositionally biased region" description="Basic and acidic residues" evidence="1">
    <location>
        <begin position="596"/>
        <end position="613"/>
    </location>
</feature>
<dbReference type="Pfam" id="PF02204">
    <property type="entry name" value="VPS9"/>
    <property type="match status" value="1"/>
</dbReference>
<dbReference type="SMART" id="SM00167">
    <property type="entry name" value="VPS9"/>
    <property type="match status" value="1"/>
</dbReference>
<dbReference type="Proteomes" id="UP001169217">
    <property type="component" value="Unassembled WGS sequence"/>
</dbReference>
<name>A0ABQ9QFR6_9PEZI</name>